<dbReference type="AlphaFoldDB" id="U4UFY3"/>
<name>U4UFY3_DENPD</name>
<evidence type="ECO:0000313" key="2">
    <source>
        <dbReference type="EMBL" id="ERL91927.1"/>
    </source>
</evidence>
<organism evidence="2 3">
    <name type="scientific">Dendroctonus ponderosae</name>
    <name type="common">Mountain pine beetle</name>
    <dbReference type="NCBI Taxonomy" id="77166"/>
    <lineage>
        <taxon>Eukaryota</taxon>
        <taxon>Metazoa</taxon>
        <taxon>Ecdysozoa</taxon>
        <taxon>Arthropoda</taxon>
        <taxon>Hexapoda</taxon>
        <taxon>Insecta</taxon>
        <taxon>Pterygota</taxon>
        <taxon>Neoptera</taxon>
        <taxon>Endopterygota</taxon>
        <taxon>Coleoptera</taxon>
        <taxon>Polyphaga</taxon>
        <taxon>Cucujiformia</taxon>
        <taxon>Curculionidae</taxon>
        <taxon>Scolytinae</taxon>
        <taxon>Dendroctonus</taxon>
    </lineage>
</organism>
<reference evidence="2 3" key="1">
    <citation type="journal article" date="2013" name="Genome Biol.">
        <title>Draft genome of the mountain pine beetle, Dendroctonus ponderosae Hopkins, a major forest pest.</title>
        <authorList>
            <person name="Keeling C.I."/>
            <person name="Yuen M.M."/>
            <person name="Liao N.Y."/>
            <person name="Docking T.R."/>
            <person name="Chan S.K."/>
            <person name="Taylor G.A."/>
            <person name="Palmquist D.L."/>
            <person name="Jackman S.D."/>
            <person name="Nguyen A."/>
            <person name="Li M."/>
            <person name="Henderson H."/>
            <person name="Janes J.K."/>
            <person name="Zhao Y."/>
            <person name="Pandoh P."/>
            <person name="Moore R."/>
            <person name="Sperling F.A."/>
            <person name="Huber D.P."/>
            <person name="Birol I."/>
            <person name="Jones S.J."/>
            <person name="Bohlmann J."/>
        </authorList>
    </citation>
    <scope>NUCLEOTIDE SEQUENCE</scope>
</reference>
<evidence type="ECO:0000313" key="3">
    <source>
        <dbReference type="Proteomes" id="UP000030742"/>
    </source>
</evidence>
<dbReference type="EMBL" id="KB632308">
    <property type="protein sequence ID" value="ERL91927.1"/>
    <property type="molecule type" value="Genomic_DNA"/>
</dbReference>
<gene>
    <name evidence="2" type="ORF">D910_09250</name>
</gene>
<sequence length="140" mass="16051">MSKVLVYILDKAVWLLLVTVITGQALQITGFMETPKSAGAFEYQQNPLESLSEHPKDALRWKREADDTTERSQFIDMLFNIPIKTLTAVKNLIQNSRPALRKLRDFAVKRFEKTTKAPEADQSTVQKRSPVFIREVSNKQ</sequence>
<dbReference type="Proteomes" id="UP000030742">
    <property type="component" value="Unassembled WGS sequence"/>
</dbReference>
<evidence type="ECO:0000256" key="1">
    <source>
        <dbReference type="SAM" id="MobiDB-lite"/>
    </source>
</evidence>
<protein>
    <submittedName>
        <fullName evidence="2">Uncharacterized protein</fullName>
    </submittedName>
</protein>
<feature type="region of interest" description="Disordered" evidence="1">
    <location>
        <begin position="114"/>
        <end position="140"/>
    </location>
</feature>
<accession>U4UFY3</accession>
<proteinExistence type="predicted"/>